<gene>
    <name evidence="1" type="ordered locus">HCH_02922</name>
</gene>
<accession>Q2SI29</accession>
<dbReference type="AlphaFoldDB" id="Q2SI29"/>
<protein>
    <submittedName>
        <fullName evidence="1">Uncharacterized protein</fullName>
    </submittedName>
</protein>
<reference evidence="1 2" key="1">
    <citation type="journal article" date="2005" name="Nucleic Acids Res.">
        <title>Genomic blueprint of Hahella chejuensis, a marine microbe producing an algicidal agent.</title>
        <authorList>
            <person name="Jeong H."/>
            <person name="Yim J.H."/>
            <person name="Lee C."/>
            <person name="Choi S.-H."/>
            <person name="Park Y.K."/>
            <person name="Yoon S.H."/>
            <person name="Hur C.-G."/>
            <person name="Kang H.-Y."/>
            <person name="Kim D."/>
            <person name="Lee H.H."/>
            <person name="Park K.H."/>
            <person name="Park S.-H."/>
            <person name="Park H.-S."/>
            <person name="Lee H.K."/>
            <person name="Oh T.K."/>
            <person name="Kim J.F."/>
        </authorList>
    </citation>
    <scope>NUCLEOTIDE SEQUENCE [LARGE SCALE GENOMIC DNA]</scope>
    <source>
        <strain evidence="1 2">KCTC 2396</strain>
    </source>
</reference>
<dbReference type="KEGG" id="hch:HCH_02922"/>
<proteinExistence type="predicted"/>
<evidence type="ECO:0000313" key="2">
    <source>
        <dbReference type="Proteomes" id="UP000000238"/>
    </source>
</evidence>
<dbReference type="HOGENOM" id="CLU_1914120_0_0_6"/>
<name>Q2SI29_HAHCH</name>
<dbReference type="Proteomes" id="UP000000238">
    <property type="component" value="Chromosome"/>
</dbReference>
<organism evidence="1 2">
    <name type="scientific">Hahella chejuensis (strain KCTC 2396)</name>
    <dbReference type="NCBI Taxonomy" id="349521"/>
    <lineage>
        <taxon>Bacteria</taxon>
        <taxon>Pseudomonadati</taxon>
        <taxon>Pseudomonadota</taxon>
        <taxon>Gammaproteobacteria</taxon>
        <taxon>Oceanospirillales</taxon>
        <taxon>Hahellaceae</taxon>
        <taxon>Hahella</taxon>
    </lineage>
</organism>
<sequence>MACYTESALWKIRKMNKEDSWSLKGDTPYGKRGISIFTLVVCFVLSFLTGLGLWLAKGPVEYPSMTFWIGAALMGLPLLGAIETSHWIYDRKFVSKLPGSLRILYGVIIGLAELLILGGIVFLLSSLVAFES</sequence>
<keyword evidence="2" id="KW-1185">Reference proteome</keyword>
<evidence type="ECO:0000313" key="1">
    <source>
        <dbReference type="EMBL" id="ABC29695.1"/>
    </source>
</evidence>
<dbReference type="EMBL" id="CP000155">
    <property type="protein sequence ID" value="ABC29695.1"/>
    <property type="molecule type" value="Genomic_DNA"/>
</dbReference>